<comment type="caution">
    <text evidence="2">The sequence shown here is derived from an EMBL/GenBank/DDBJ whole genome shotgun (WGS) entry which is preliminary data.</text>
</comment>
<keyword evidence="1" id="KW-0812">Transmembrane</keyword>
<gene>
    <name evidence="2" type="ORF">SDC9_209046</name>
</gene>
<protein>
    <submittedName>
        <fullName evidence="2">Uncharacterized protein</fullName>
    </submittedName>
</protein>
<proteinExistence type="predicted"/>
<sequence length="82" mass="9465">METMFNPQEVGKGIADFGFVIVAAAAYMIYSATMFILFIKWFMRIVNGIIDRQQQVLQEIVTLQKQQQELLESIDHKLKKVA</sequence>
<evidence type="ECO:0000313" key="2">
    <source>
        <dbReference type="EMBL" id="MPN61311.1"/>
    </source>
</evidence>
<organism evidence="2">
    <name type="scientific">bioreactor metagenome</name>
    <dbReference type="NCBI Taxonomy" id="1076179"/>
    <lineage>
        <taxon>unclassified sequences</taxon>
        <taxon>metagenomes</taxon>
        <taxon>ecological metagenomes</taxon>
    </lineage>
</organism>
<reference evidence="2" key="1">
    <citation type="submission" date="2019-08" db="EMBL/GenBank/DDBJ databases">
        <authorList>
            <person name="Kucharzyk K."/>
            <person name="Murdoch R.W."/>
            <person name="Higgins S."/>
            <person name="Loffler F."/>
        </authorList>
    </citation>
    <scope>NUCLEOTIDE SEQUENCE</scope>
</reference>
<dbReference type="EMBL" id="VSSQ01137744">
    <property type="protein sequence ID" value="MPN61311.1"/>
    <property type="molecule type" value="Genomic_DNA"/>
</dbReference>
<keyword evidence="1" id="KW-0472">Membrane</keyword>
<keyword evidence="1" id="KW-1133">Transmembrane helix</keyword>
<evidence type="ECO:0000256" key="1">
    <source>
        <dbReference type="SAM" id="Phobius"/>
    </source>
</evidence>
<dbReference type="AlphaFoldDB" id="A0A645JCC5"/>
<feature type="transmembrane region" description="Helical" evidence="1">
    <location>
        <begin position="20"/>
        <end position="43"/>
    </location>
</feature>
<accession>A0A645JCC5</accession>
<name>A0A645JCC5_9ZZZZ</name>